<feature type="region of interest" description="Disordered" evidence="1">
    <location>
        <begin position="1"/>
        <end position="26"/>
    </location>
</feature>
<sequence length="73" mass="7797">MNGKLPPPPEDVEEGEVEEVGNMGTPPGDVLVVEEEAFTMDSAQRLIGQIMAWNGEIAQSAGQYAAGNEEHDL</sequence>
<keyword evidence="3" id="KW-1185">Reference proteome</keyword>
<organism evidence="2 3">
    <name type="scientific">Aquarana catesbeiana</name>
    <name type="common">American bullfrog</name>
    <name type="synonym">Rana catesbeiana</name>
    <dbReference type="NCBI Taxonomy" id="8400"/>
    <lineage>
        <taxon>Eukaryota</taxon>
        <taxon>Metazoa</taxon>
        <taxon>Chordata</taxon>
        <taxon>Craniata</taxon>
        <taxon>Vertebrata</taxon>
        <taxon>Euteleostomi</taxon>
        <taxon>Amphibia</taxon>
        <taxon>Batrachia</taxon>
        <taxon>Anura</taxon>
        <taxon>Neobatrachia</taxon>
        <taxon>Ranoidea</taxon>
        <taxon>Ranidae</taxon>
        <taxon>Aquarana</taxon>
    </lineage>
</organism>
<name>A0A2G9RBI7_AQUCT</name>
<protein>
    <submittedName>
        <fullName evidence="2">Uncharacterized protein</fullName>
    </submittedName>
</protein>
<dbReference type="Proteomes" id="UP000228934">
    <property type="component" value="Unassembled WGS sequence"/>
</dbReference>
<reference evidence="3" key="1">
    <citation type="journal article" date="2017" name="Nat. Commun.">
        <title>The North American bullfrog draft genome provides insight into hormonal regulation of long noncoding RNA.</title>
        <authorList>
            <person name="Hammond S.A."/>
            <person name="Warren R.L."/>
            <person name="Vandervalk B.P."/>
            <person name="Kucuk E."/>
            <person name="Khan H."/>
            <person name="Gibb E.A."/>
            <person name="Pandoh P."/>
            <person name="Kirk H."/>
            <person name="Zhao Y."/>
            <person name="Jones M."/>
            <person name="Mungall A.J."/>
            <person name="Coope R."/>
            <person name="Pleasance S."/>
            <person name="Moore R.A."/>
            <person name="Holt R.A."/>
            <person name="Round J.M."/>
            <person name="Ohora S."/>
            <person name="Walle B.V."/>
            <person name="Veldhoen N."/>
            <person name="Helbing C.C."/>
            <person name="Birol I."/>
        </authorList>
    </citation>
    <scope>NUCLEOTIDE SEQUENCE [LARGE SCALE GENOMIC DNA]</scope>
</reference>
<evidence type="ECO:0000313" key="2">
    <source>
        <dbReference type="EMBL" id="PIO25260.1"/>
    </source>
</evidence>
<evidence type="ECO:0000313" key="3">
    <source>
        <dbReference type="Proteomes" id="UP000228934"/>
    </source>
</evidence>
<accession>A0A2G9RBI7</accession>
<feature type="non-terminal residue" evidence="2">
    <location>
        <position position="73"/>
    </location>
</feature>
<proteinExistence type="predicted"/>
<dbReference type="EMBL" id="KV945621">
    <property type="protein sequence ID" value="PIO25260.1"/>
    <property type="molecule type" value="Genomic_DNA"/>
</dbReference>
<feature type="compositionally biased region" description="Acidic residues" evidence="1">
    <location>
        <begin position="10"/>
        <end position="19"/>
    </location>
</feature>
<gene>
    <name evidence="2" type="ORF">AB205_0101930</name>
</gene>
<dbReference type="AlphaFoldDB" id="A0A2G9RBI7"/>
<evidence type="ECO:0000256" key="1">
    <source>
        <dbReference type="SAM" id="MobiDB-lite"/>
    </source>
</evidence>